<reference evidence="1 2" key="1">
    <citation type="submission" date="2022-04" db="EMBL/GenBank/DDBJ databases">
        <title>Positive selection, recombination, and allopatry shape intraspecific diversity of widespread and dominant cyanobacteria.</title>
        <authorList>
            <person name="Wei J."/>
            <person name="Shu W."/>
            <person name="Hu C."/>
        </authorList>
    </citation>
    <scope>NUCLEOTIDE SEQUENCE [LARGE SCALE GENOMIC DNA]</scope>
    <source>
        <strain evidence="1 2">GB2-A4</strain>
    </source>
</reference>
<protein>
    <submittedName>
        <fullName evidence="1">Uncharacterized protein</fullName>
    </submittedName>
</protein>
<name>A0ABV0JGZ8_9CYAN</name>
<evidence type="ECO:0000313" key="1">
    <source>
        <dbReference type="EMBL" id="MEP0821072.1"/>
    </source>
</evidence>
<comment type="caution">
    <text evidence="1">The sequence shown here is derived from an EMBL/GenBank/DDBJ whole genome shotgun (WGS) entry which is preliminary data.</text>
</comment>
<organism evidence="1 2">
    <name type="scientific">Trichocoleus desertorum GB2-A4</name>
    <dbReference type="NCBI Taxonomy" id="2933944"/>
    <lineage>
        <taxon>Bacteria</taxon>
        <taxon>Bacillati</taxon>
        <taxon>Cyanobacteriota</taxon>
        <taxon>Cyanophyceae</taxon>
        <taxon>Leptolyngbyales</taxon>
        <taxon>Trichocoleusaceae</taxon>
        <taxon>Trichocoleus</taxon>
    </lineage>
</organism>
<accession>A0ABV0JGZ8</accession>
<keyword evidence="2" id="KW-1185">Reference proteome</keyword>
<dbReference type="EMBL" id="JAMPKM010000066">
    <property type="protein sequence ID" value="MEP0821072.1"/>
    <property type="molecule type" value="Genomic_DNA"/>
</dbReference>
<gene>
    <name evidence="1" type="ORF">NC998_28920</name>
</gene>
<evidence type="ECO:0000313" key="2">
    <source>
        <dbReference type="Proteomes" id="UP001464891"/>
    </source>
</evidence>
<proteinExistence type="predicted"/>
<sequence>MDGVTHEFPDEEEARMVLQEDDFSELGTFDEEDEREWGMSLRLLSPPTAASDDELLPKMFVRAE</sequence>
<dbReference type="Proteomes" id="UP001464891">
    <property type="component" value="Unassembled WGS sequence"/>
</dbReference>